<sequence>MTRKIVWAYVSFAVSFVWISGQVFAESQITTDLKGTIDQVLEIVADQSLKSDP</sequence>
<reference evidence="1" key="1">
    <citation type="submission" date="2018-05" db="EMBL/GenBank/DDBJ databases">
        <authorList>
            <person name="Lanie J.A."/>
            <person name="Ng W.-L."/>
            <person name="Kazmierczak K.M."/>
            <person name="Andrzejewski T.M."/>
            <person name="Davidsen T.M."/>
            <person name="Wayne K.J."/>
            <person name="Tettelin H."/>
            <person name="Glass J.I."/>
            <person name="Rusch D."/>
            <person name="Podicherti R."/>
            <person name="Tsui H.-C.T."/>
            <person name="Winkler M.E."/>
        </authorList>
    </citation>
    <scope>NUCLEOTIDE SEQUENCE</scope>
</reference>
<dbReference type="EMBL" id="UINC01107326">
    <property type="protein sequence ID" value="SVC72616.1"/>
    <property type="molecule type" value="Genomic_DNA"/>
</dbReference>
<accession>A0A382PHB1</accession>
<dbReference type="AlphaFoldDB" id="A0A382PHB1"/>
<feature type="non-terminal residue" evidence="1">
    <location>
        <position position="53"/>
    </location>
</feature>
<evidence type="ECO:0000313" key="1">
    <source>
        <dbReference type="EMBL" id="SVC72616.1"/>
    </source>
</evidence>
<protein>
    <submittedName>
        <fullName evidence="1">Uncharacterized protein</fullName>
    </submittedName>
</protein>
<name>A0A382PHB1_9ZZZZ</name>
<gene>
    <name evidence="1" type="ORF">METZ01_LOCUS325470</name>
</gene>
<proteinExistence type="predicted"/>
<organism evidence="1">
    <name type="scientific">marine metagenome</name>
    <dbReference type="NCBI Taxonomy" id="408172"/>
    <lineage>
        <taxon>unclassified sequences</taxon>
        <taxon>metagenomes</taxon>
        <taxon>ecological metagenomes</taxon>
    </lineage>
</organism>